<dbReference type="GO" id="GO:0036297">
    <property type="term" value="P:interstrand cross-link repair"/>
    <property type="evidence" value="ECO:0007669"/>
    <property type="project" value="InterPro"/>
</dbReference>
<dbReference type="AlphaFoldDB" id="A0A6P8DS92"/>
<organism evidence="5 6">
    <name type="scientific">Punica granatum</name>
    <name type="common">Pomegranate</name>
    <dbReference type="NCBI Taxonomy" id="22663"/>
    <lineage>
        <taxon>Eukaryota</taxon>
        <taxon>Viridiplantae</taxon>
        <taxon>Streptophyta</taxon>
        <taxon>Embryophyta</taxon>
        <taxon>Tracheophyta</taxon>
        <taxon>Spermatophyta</taxon>
        <taxon>Magnoliopsida</taxon>
        <taxon>eudicotyledons</taxon>
        <taxon>Gunneridae</taxon>
        <taxon>Pentapetalae</taxon>
        <taxon>rosids</taxon>
        <taxon>malvids</taxon>
        <taxon>Myrtales</taxon>
        <taxon>Lythraceae</taxon>
        <taxon>Punica</taxon>
    </lineage>
</organism>
<dbReference type="InterPro" id="IPR015943">
    <property type="entry name" value="WD40/YVTN_repeat-like_dom_sf"/>
</dbReference>
<dbReference type="RefSeq" id="XP_031396161.1">
    <property type="nucleotide sequence ID" value="XM_031540301.1"/>
</dbReference>
<comment type="subcellular location">
    <subcellularLocation>
        <location evidence="3">Nucleus</location>
        <location evidence="3">Nuclear body</location>
    </subcellularLocation>
</comment>
<feature type="domain" description="E3 ubiquitin-protein ligase RFWD3-like WD40" evidence="4">
    <location>
        <begin position="41"/>
        <end position="283"/>
    </location>
</feature>
<dbReference type="GO" id="GO:0016604">
    <property type="term" value="C:nuclear body"/>
    <property type="evidence" value="ECO:0007669"/>
    <property type="project" value="UniProtKB-SubCell"/>
</dbReference>
<dbReference type="InterPro" id="IPR036322">
    <property type="entry name" value="WD40_repeat_dom_sf"/>
</dbReference>
<sequence>MCDSSSLYAGWKKKECEWKNKEVESESKIQKLQQKVSQLKEAAAWSCSWDFHRSHYIYAGLQNGTLMVFDMCQTVKPVESLNGLSSNPIHTILSFSQKNTNRPRPVLTASSIGLSLWNDDCREERPTLVPESADEGVCISLACSPNGDDIVATYRPKIDMSTEVTPTQPSANSSPISGQVTQGSHVLFKRAAGSNFLQKSGSMYANVSDIHLPRSAIVGSENQNRFFAFGDEATNEVTLQGLPSFSTSQRFKLKKHPLRDIKYTVAMNRGLITCLSDDILQVFSRRQG</sequence>
<dbReference type="PANTHER" id="PTHR16047:SF13">
    <property type="entry name" value="E3 UBIQUITIN-PROTEIN LIGASE RFWD3"/>
    <property type="match status" value="1"/>
</dbReference>
<gene>
    <name evidence="6" type="primary">LOC116207386</name>
</gene>
<evidence type="ECO:0000256" key="3">
    <source>
        <dbReference type="ARBA" id="ARBA00034306"/>
    </source>
</evidence>
<evidence type="ECO:0000259" key="4">
    <source>
        <dbReference type="Pfam" id="PF23419"/>
    </source>
</evidence>
<accession>A0A6P8DS92</accession>
<dbReference type="GO" id="GO:0061630">
    <property type="term" value="F:ubiquitin protein ligase activity"/>
    <property type="evidence" value="ECO:0007669"/>
    <property type="project" value="UniProtKB-EC"/>
</dbReference>
<protein>
    <recommendedName>
        <fullName evidence="2">RING-type E3 ubiquitin transferase</fullName>
        <ecNumber evidence="2">2.3.2.27</ecNumber>
    </recommendedName>
</protein>
<evidence type="ECO:0000256" key="1">
    <source>
        <dbReference type="ARBA" id="ARBA00000900"/>
    </source>
</evidence>
<comment type="catalytic activity">
    <reaction evidence="1">
        <text>S-ubiquitinyl-[E2 ubiquitin-conjugating enzyme]-L-cysteine + [acceptor protein]-L-lysine = [E2 ubiquitin-conjugating enzyme]-L-cysteine + N(6)-ubiquitinyl-[acceptor protein]-L-lysine.</text>
        <dbReference type="EC" id="2.3.2.27"/>
    </reaction>
</comment>
<dbReference type="SUPFAM" id="SSF50978">
    <property type="entry name" value="WD40 repeat-like"/>
    <property type="match status" value="1"/>
</dbReference>
<evidence type="ECO:0000256" key="2">
    <source>
        <dbReference type="ARBA" id="ARBA00012483"/>
    </source>
</evidence>
<dbReference type="OrthoDB" id="1709430at2759"/>
<proteinExistence type="predicted"/>
<reference evidence="5" key="1">
    <citation type="journal article" date="2020" name="Plant Biotechnol. J.">
        <title>The pomegranate (Punica granatum L.) draft genome dissects genetic divergence between soft- and hard-seeded cultivars.</title>
        <authorList>
            <person name="Luo X."/>
            <person name="Li H."/>
            <person name="Wu Z."/>
            <person name="Yao W."/>
            <person name="Zhao P."/>
            <person name="Cao D."/>
            <person name="Yu H."/>
            <person name="Li K."/>
            <person name="Poudel K."/>
            <person name="Zhao D."/>
            <person name="Zhang F."/>
            <person name="Xia X."/>
            <person name="Chen L."/>
            <person name="Wang Q."/>
            <person name="Jing D."/>
            <person name="Cao S."/>
        </authorList>
    </citation>
    <scope>NUCLEOTIDE SEQUENCE [LARGE SCALE GENOMIC DNA]</scope>
    <source>
        <strain evidence="5">cv. Tunisia</strain>
    </source>
</reference>
<reference evidence="6" key="2">
    <citation type="submission" date="2025-08" db="UniProtKB">
        <authorList>
            <consortium name="RefSeq"/>
        </authorList>
    </citation>
    <scope>IDENTIFICATION</scope>
    <source>
        <tissue evidence="6">Leaf</tissue>
    </source>
</reference>
<dbReference type="Pfam" id="PF23419">
    <property type="entry name" value="WD40_RFWD3"/>
    <property type="match status" value="1"/>
</dbReference>
<dbReference type="Gene3D" id="2.130.10.10">
    <property type="entry name" value="YVTN repeat-like/Quinoprotein amine dehydrogenase"/>
    <property type="match status" value="1"/>
</dbReference>
<dbReference type="PANTHER" id="PTHR16047">
    <property type="entry name" value="RFWD3 PROTEIN"/>
    <property type="match status" value="1"/>
</dbReference>
<dbReference type="EC" id="2.3.2.27" evidence="2"/>
<dbReference type="GO" id="GO:0016567">
    <property type="term" value="P:protein ubiquitination"/>
    <property type="evidence" value="ECO:0007669"/>
    <property type="project" value="InterPro"/>
</dbReference>
<dbReference type="Proteomes" id="UP000515151">
    <property type="component" value="Chromosome 5"/>
</dbReference>
<evidence type="ECO:0000313" key="6">
    <source>
        <dbReference type="RefSeq" id="XP_031396161.1"/>
    </source>
</evidence>
<dbReference type="InterPro" id="IPR056527">
    <property type="entry name" value="WD40_RFWD3"/>
</dbReference>
<dbReference type="GeneID" id="116207386"/>
<dbReference type="InterPro" id="IPR037381">
    <property type="entry name" value="RFWD3"/>
</dbReference>
<name>A0A6P8DS92_PUNGR</name>
<keyword evidence="5" id="KW-1185">Reference proteome</keyword>
<evidence type="ECO:0000313" key="5">
    <source>
        <dbReference type="Proteomes" id="UP000515151"/>
    </source>
</evidence>